<evidence type="ECO:0000256" key="1">
    <source>
        <dbReference type="ARBA" id="ARBA00007870"/>
    </source>
</evidence>
<dbReference type="PANTHER" id="PTHR43765">
    <property type="entry name" value="2-DEHYDROPANTOATE 2-REDUCTASE-RELATED"/>
    <property type="match status" value="1"/>
</dbReference>
<organism evidence="9 10">
    <name type="scientific">Lactarius akahatsu</name>
    <dbReference type="NCBI Taxonomy" id="416441"/>
    <lineage>
        <taxon>Eukaryota</taxon>
        <taxon>Fungi</taxon>
        <taxon>Dikarya</taxon>
        <taxon>Basidiomycota</taxon>
        <taxon>Agaricomycotina</taxon>
        <taxon>Agaricomycetes</taxon>
        <taxon>Russulales</taxon>
        <taxon>Russulaceae</taxon>
        <taxon>Lactarius</taxon>
    </lineage>
</organism>
<name>A0AAD4LNL5_9AGAM</name>
<dbReference type="Proteomes" id="UP001201163">
    <property type="component" value="Unassembled WGS sequence"/>
</dbReference>
<proteinExistence type="inferred from homology"/>
<dbReference type="Gene3D" id="1.10.1040.10">
    <property type="entry name" value="N-(1-d-carboxylethyl)-l-norvaline Dehydrogenase, domain 2"/>
    <property type="match status" value="1"/>
</dbReference>
<evidence type="ECO:0000259" key="8">
    <source>
        <dbReference type="Pfam" id="PF08546"/>
    </source>
</evidence>
<evidence type="ECO:0000313" key="10">
    <source>
        <dbReference type="Proteomes" id="UP001201163"/>
    </source>
</evidence>
<feature type="domain" description="Ketopantoate reductase C-terminal" evidence="8">
    <location>
        <begin position="280"/>
        <end position="426"/>
    </location>
</feature>
<evidence type="ECO:0000256" key="2">
    <source>
        <dbReference type="ARBA" id="ARBA00013014"/>
    </source>
</evidence>
<evidence type="ECO:0000256" key="6">
    <source>
        <dbReference type="SAM" id="MobiDB-lite"/>
    </source>
</evidence>
<dbReference type="InterPro" id="IPR013328">
    <property type="entry name" value="6PGD_dom2"/>
</dbReference>
<dbReference type="NCBIfam" id="TIGR00745">
    <property type="entry name" value="apbA_panE"/>
    <property type="match status" value="1"/>
</dbReference>
<evidence type="ECO:0000256" key="4">
    <source>
        <dbReference type="ARBA" id="ARBA00023002"/>
    </source>
</evidence>
<protein>
    <recommendedName>
        <fullName evidence="2">2-dehydropantoate 2-reductase</fullName>
        <ecNumber evidence="2">1.1.1.169</ecNumber>
    </recommendedName>
    <alternativeName>
        <fullName evidence="5">Ketopantoate reductase</fullName>
    </alternativeName>
</protein>
<dbReference type="InterPro" id="IPR050838">
    <property type="entry name" value="Ketopantoate_reductase"/>
</dbReference>
<dbReference type="Gene3D" id="3.40.50.720">
    <property type="entry name" value="NAD(P)-binding Rossmann-like Domain"/>
    <property type="match status" value="1"/>
</dbReference>
<dbReference type="GO" id="GO:0015940">
    <property type="term" value="P:pantothenate biosynthetic process"/>
    <property type="evidence" value="ECO:0007669"/>
    <property type="project" value="InterPro"/>
</dbReference>
<comment type="caution">
    <text evidence="9">The sequence shown here is derived from an EMBL/GenBank/DDBJ whole genome shotgun (WGS) entry which is preliminary data.</text>
</comment>
<dbReference type="InterPro" id="IPR013752">
    <property type="entry name" value="KPA_reductase"/>
</dbReference>
<dbReference type="EC" id="1.1.1.169" evidence="2"/>
<dbReference type="Pfam" id="PF02558">
    <property type="entry name" value="ApbA"/>
    <property type="match status" value="1"/>
</dbReference>
<feature type="domain" description="Ketopantoate reductase N-terminal" evidence="7">
    <location>
        <begin position="14"/>
        <end position="213"/>
    </location>
</feature>
<evidence type="ECO:0000259" key="7">
    <source>
        <dbReference type="Pfam" id="PF02558"/>
    </source>
</evidence>
<keyword evidence="3" id="KW-0521">NADP</keyword>
<dbReference type="GO" id="GO:0008677">
    <property type="term" value="F:2-dehydropantoate 2-reductase activity"/>
    <property type="evidence" value="ECO:0007669"/>
    <property type="project" value="UniProtKB-EC"/>
</dbReference>
<dbReference type="GO" id="GO:0005739">
    <property type="term" value="C:mitochondrion"/>
    <property type="evidence" value="ECO:0007669"/>
    <property type="project" value="TreeGrafter"/>
</dbReference>
<comment type="similarity">
    <text evidence="1">Belongs to the ketopantoate reductase family.</text>
</comment>
<dbReference type="Pfam" id="PF08546">
    <property type="entry name" value="ApbA_C"/>
    <property type="match status" value="1"/>
</dbReference>
<accession>A0AAD4LNL5</accession>
<dbReference type="GO" id="GO:0050661">
    <property type="term" value="F:NADP binding"/>
    <property type="evidence" value="ECO:0007669"/>
    <property type="project" value="TreeGrafter"/>
</dbReference>
<dbReference type="SUPFAM" id="SSF48179">
    <property type="entry name" value="6-phosphogluconate dehydrogenase C-terminal domain-like"/>
    <property type="match status" value="1"/>
</dbReference>
<keyword evidence="4" id="KW-0560">Oxidoreductase</keyword>
<dbReference type="EMBL" id="JAKELL010000007">
    <property type="protein sequence ID" value="KAH8997358.1"/>
    <property type="molecule type" value="Genomic_DNA"/>
</dbReference>
<dbReference type="InterPro" id="IPR013332">
    <property type="entry name" value="KPR_N"/>
</dbReference>
<keyword evidence="10" id="KW-1185">Reference proteome</keyword>
<reference evidence="9" key="1">
    <citation type="submission" date="2022-01" db="EMBL/GenBank/DDBJ databases">
        <title>Comparative genomics reveals a dynamic genome evolution in the ectomycorrhizal milk-cap (Lactarius) mushrooms.</title>
        <authorList>
            <consortium name="DOE Joint Genome Institute"/>
            <person name="Lebreton A."/>
            <person name="Tang N."/>
            <person name="Kuo A."/>
            <person name="LaButti K."/>
            <person name="Drula E."/>
            <person name="Barry K."/>
            <person name="Clum A."/>
            <person name="Lipzen A."/>
            <person name="Mousain D."/>
            <person name="Ng V."/>
            <person name="Wang R."/>
            <person name="Wang X."/>
            <person name="Dai Y."/>
            <person name="Henrissat B."/>
            <person name="Grigoriev I.V."/>
            <person name="Guerin-Laguette A."/>
            <person name="Yu F."/>
            <person name="Martin F.M."/>
        </authorList>
    </citation>
    <scope>NUCLEOTIDE SEQUENCE</scope>
    <source>
        <strain evidence="9">QP</strain>
    </source>
</reference>
<evidence type="ECO:0000256" key="5">
    <source>
        <dbReference type="ARBA" id="ARBA00032024"/>
    </source>
</evidence>
<dbReference type="AlphaFoldDB" id="A0AAD4LNL5"/>
<gene>
    <name evidence="9" type="ORF">EDB92DRAFT_1933353</name>
</gene>
<feature type="region of interest" description="Disordered" evidence="6">
    <location>
        <begin position="225"/>
        <end position="251"/>
    </location>
</feature>
<dbReference type="InterPro" id="IPR036291">
    <property type="entry name" value="NAD(P)-bd_dom_sf"/>
</dbReference>
<sequence>MSQRGFPRASICVFHVLGLGPIGSLVSHHLCKTLDATKHDIVLIHKNAQQLKKANLARNVLKVEREGVVESSTAFRSEIFEAATQHRYEQRQAKLHARATRKSENKRAAGLKSKEIEVDTAQHTPLPIESLIVALKAYTVVDAVRALLPRLTPDSTIVLLHNGMGVYERLVHDVFRNPDQRPHFIVASNDHGAWNKDYFHTIHAGVGSITFGIVTDPRGRDFEASVAEGEDPEQERSLSLDDIMSPQDDDSTYRPLRNTVAVLSNLTRLNTTWRPISHVETAMKRKLVVNTVVNPLTALLGCRNGDLLESEESMKIMKRVCFEAAEAFARQAQAQQEGGSWSDRANRARIRSGFSRVSPALSAHALEEECLRVIRINAGNTSSMLSDVRSGSYTEIDYMAGYLMGLGRSFKLPMSTTTTLLNLIKLRTTIPLDRLTYK</sequence>
<dbReference type="InterPro" id="IPR003710">
    <property type="entry name" value="ApbA"/>
</dbReference>
<evidence type="ECO:0000256" key="3">
    <source>
        <dbReference type="ARBA" id="ARBA00022857"/>
    </source>
</evidence>
<dbReference type="SUPFAM" id="SSF51735">
    <property type="entry name" value="NAD(P)-binding Rossmann-fold domains"/>
    <property type="match status" value="1"/>
</dbReference>
<evidence type="ECO:0000313" key="9">
    <source>
        <dbReference type="EMBL" id="KAH8997358.1"/>
    </source>
</evidence>
<dbReference type="PANTHER" id="PTHR43765:SF2">
    <property type="entry name" value="2-DEHYDROPANTOATE 2-REDUCTASE"/>
    <property type="match status" value="1"/>
</dbReference>
<dbReference type="InterPro" id="IPR008927">
    <property type="entry name" value="6-PGluconate_DH-like_C_sf"/>
</dbReference>